<sequence>MNRPIAVFDAGIGSYAIARKIADRFPGQDVLYFADRASFPYGGKGRSELLGVMRSTIERLESYGPAAIVIASNAPSVMVLDEIKSWSRTPIIGVFPPVRRALETSASKRIAIMGVASLISSSEIRTYVARESAGQGGVDLVSASDLAELVENGAFLTDADRTLTAVRAKLDTLAVDTDVVTLSSTHLPWLLRYFEQAGPRLRFLDPADDVVEAVASYATRGCGAFRTLVSEREGYDLADFQRMLARLGLDLTIERV</sequence>
<dbReference type="Pfam" id="PF01177">
    <property type="entry name" value="Asp_Glu_race"/>
    <property type="match status" value="1"/>
</dbReference>
<evidence type="ECO:0000256" key="1">
    <source>
        <dbReference type="ARBA" id="ARBA00023235"/>
    </source>
</evidence>
<proteinExistence type="predicted"/>
<keyword evidence="3" id="KW-1185">Reference proteome</keyword>
<evidence type="ECO:0000313" key="2">
    <source>
        <dbReference type="EMBL" id="TYL98259.1"/>
    </source>
</evidence>
<dbReference type="PANTHER" id="PTHR21198">
    <property type="entry name" value="GLUTAMATE RACEMASE"/>
    <property type="match status" value="1"/>
</dbReference>
<dbReference type="EMBL" id="VSSS01000013">
    <property type="protein sequence ID" value="TYL98259.1"/>
    <property type="molecule type" value="Genomic_DNA"/>
</dbReference>
<name>A0A5D3KXU5_9BRAD</name>
<comment type="caution">
    <text evidence="2">The sequence shown here is derived from an EMBL/GenBank/DDBJ whole genome shotgun (WGS) entry which is preliminary data.</text>
</comment>
<organism evidence="2 3">
    <name type="scientific">Bradyrhizobium rifense</name>
    <dbReference type="NCBI Taxonomy" id="515499"/>
    <lineage>
        <taxon>Bacteria</taxon>
        <taxon>Pseudomonadati</taxon>
        <taxon>Pseudomonadota</taxon>
        <taxon>Alphaproteobacteria</taxon>
        <taxon>Hyphomicrobiales</taxon>
        <taxon>Nitrobacteraceae</taxon>
        <taxon>Bradyrhizobium</taxon>
    </lineage>
</organism>
<dbReference type="Proteomes" id="UP000324758">
    <property type="component" value="Unassembled WGS sequence"/>
</dbReference>
<accession>A0A5D3KXU5</accession>
<dbReference type="Gene3D" id="3.40.50.1860">
    <property type="match status" value="2"/>
</dbReference>
<dbReference type="InterPro" id="IPR015942">
    <property type="entry name" value="Asp/Glu/hydantoin_racemase"/>
</dbReference>
<dbReference type="PANTHER" id="PTHR21198:SF3">
    <property type="entry name" value="GLUTAMATE RACEMASE"/>
    <property type="match status" value="1"/>
</dbReference>
<dbReference type="GO" id="GO:0047661">
    <property type="term" value="F:amino-acid racemase activity"/>
    <property type="evidence" value="ECO:0007669"/>
    <property type="project" value="InterPro"/>
</dbReference>
<reference evidence="2 3" key="1">
    <citation type="submission" date="2019-08" db="EMBL/GenBank/DDBJ databases">
        <title>Bradyrhizobium hipponensis sp. nov., a rhizobium isolated from a Lupinus angustifolius root nodule in Tunisia.</title>
        <authorList>
            <person name="Off K."/>
            <person name="Rejili M."/>
            <person name="Mars M."/>
            <person name="Brachmann A."/>
            <person name="Marin M."/>
        </authorList>
    </citation>
    <scope>NUCLEOTIDE SEQUENCE [LARGE SCALE GENOMIC DNA]</scope>
    <source>
        <strain evidence="2 3">CTAW71</strain>
    </source>
</reference>
<dbReference type="SUPFAM" id="SSF53681">
    <property type="entry name" value="Aspartate/glutamate racemase"/>
    <property type="match status" value="2"/>
</dbReference>
<protein>
    <submittedName>
        <fullName evidence="2">Asp/Glu racemase</fullName>
    </submittedName>
</protein>
<dbReference type="AlphaFoldDB" id="A0A5D3KXU5"/>
<dbReference type="OrthoDB" id="9801055at2"/>
<keyword evidence="1" id="KW-0413">Isomerase</keyword>
<gene>
    <name evidence="2" type="ORF">FXB40_06170</name>
</gene>
<dbReference type="InterPro" id="IPR001920">
    <property type="entry name" value="Asp/Glu_race"/>
</dbReference>
<evidence type="ECO:0000313" key="3">
    <source>
        <dbReference type="Proteomes" id="UP000324758"/>
    </source>
</evidence>